<keyword evidence="2" id="KW-0520">NAD</keyword>
<dbReference type="InterPro" id="IPR029752">
    <property type="entry name" value="D-isomer_DH_CS1"/>
</dbReference>
<dbReference type="GO" id="GO:0051287">
    <property type="term" value="F:NAD binding"/>
    <property type="evidence" value="ECO:0007669"/>
    <property type="project" value="InterPro"/>
</dbReference>
<dbReference type="GO" id="GO:0016616">
    <property type="term" value="F:oxidoreductase activity, acting on the CH-OH group of donors, NAD or NADP as acceptor"/>
    <property type="evidence" value="ECO:0007669"/>
    <property type="project" value="UniProtKB-ARBA"/>
</dbReference>
<dbReference type="InterPro" id="IPR006140">
    <property type="entry name" value="D-isomer_DH_NAD-bd"/>
</dbReference>
<gene>
    <name evidence="4" type="ORF">K3721_13265</name>
</gene>
<dbReference type="RefSeq" id="WP_259970699.1">
    <property type="nucleotide sequence ID" value="NZ_CP081070.1"/>
</dbReference>
<organism evidence="4 5">
    <name type="scientific">Leisingera caerulea</name>
    <name type="common">Phaeobacter caeruleus</name>
    <dbReference type="NCBI Taxonomy" id="506591"/>
    <lineage>
        <taxon>Bacteria</taxon>
        <taxon>Pseudomonadati</taxon>
        <taxon>Pseudomonadota</taxon>
        <taxon>Alphaproteobacteria</taxon>
        <taxon>Rhodobacterales</taxon>
        <taxon>Roseobacteraceae</taxon>
        <taxon>Leisingera</taxon>
    </lineage>
</organism>
<dbReference type="InterPro" id="IPR036291">
    <property type="entry name" value="NAD(P)-bd_dom_sf"/>
</dbReference>
<dbReference type="Pfam" id="PF02826">
    <property type="entry name" value="2-Hacid_dh_C"/>
    <property type="match status" value="1"/>
</dbReference>
<dbReference type="CDD" id="cd12164">
    <property type="entry name" value="GDH_like_2"/>
    <property type="match status" value="1"/>
</dbReference>
<dbReference type="Proteomes" id="UP001058713">
    <property type="component" value="Chromosome"/>
</dbReference>
<dbReference type="PROSITE" id="PS00065">
    <property type="entry name" value="D_2_HYDROXYACID_DH_1"/>
    <property type="match status" value="1"/>
</dbReference>
<protein>
    <submittedName>
        <fullName evidence="4">Glyoxylate/hydroxypyruvate reductase A</fullName>
    </submittedName>
</protein>
<proteinExistence type="predicted"/>
<dbReference type="PANTHER" id="PTHR43333">
    <property type="entry name" value="2-HACID_DH_C DOMAIN-CONTAINING PROTEIN"/>
    <property type="match status" value="1"/>
</dbReference>
<evidence type="ECO:0000256" key="1">
    <source>
        <dbReference type="ARBA" id="ARBA00023002"/>
    </source>
</evidence>
<dbReference type="Gene3D" id="3.40.50.720">
    <property type="entry name" value="NAD(P)-binding Rossmann-like Domain"/>
    <property type="match status" value="2"/>
</dbReference>
<dbReference type="SUPFAM" id="SSF51735">
    <property type="entry name" value="NAD(P)-binding Rossmann-fold domains"/>
    <property type="match status" value="1"/>
</dbReference>
<evidence type="ECO:0000256" key="2">
    <source>
        <dbReference type="ARBA" id="ARBA00023027"/>
    </source>
</evidence>
<dbReference type="EMBL" id="CP081070">
    <property type="protein sequence ID" value="UWQ52977.1"/>
    <property type="molecule type" value="Genomic_DNA"/>
</dbReference>
<sequence>MAVLISIGHDGWYTEEQLADELRALDPGADIRPLSAPGKLEEITVLAVSALKGDLPARLPNLQLVQKLGAGVETIVAHPSLAPHVRVARLKPQEPAHEIAEYCLAYVLRGQRNMAAHAASQVRSAWEPLAPGRPQETTVGVLGLGHIGGRTARLMRDMRFRVLGWSRSPKAIEGVDCRHGDAALPQMLGECDYVCSILPSTPATRGLINADTLAAMKPGATLINAGRGDLVDEPALLAALVNGTPGHAVLDVLSREPLPANSPLWAHPQVTITPHVSGWHLGDALNDVVENCRRLEAGQELLHEVDRERGY</sequence>
<feature type="domain" description="D-isomer specific 2-hydroxyacid dehydrogenase NAD-binding" evidence="3">
    <location>
        <begin position="105"/>
        <end position="277"/>
    </location>
</feature>
<keyword evidence="1" id="KW-0560">Oxidoreductase</keyword>
<evidence type="ECO:0000259" key="3">
    <source>
        <dbReference type="Pfam" id="PF02826"/>
    </source>
</evidence>
<name>A0A9Q9HIV0_LEICA</name>
<dbReference type="PANTHER" id="PTHR43333:SF1">
    <property type="entry name" value="D-ISOMER SPECIFIC 2-HYDROXYACID DEHYDROGENASE NAD-BINDING DOMAIN-CONTAINING PROTEIN"/>
    <property type="match status" value="1"/>
</dbReference>
<evidence type="ECO:0000313" key="4">
    <source>
        <dbReference type="EMBL" id="UWQ52977.1"/>
    </source>
</evidence>
<accession>A0A9Q9HIV0</accession>
<reference evidence="4" key="1">
    <citation type="submission" date="2021-08" db="EMBL/GenBank/DDBJ databases">
        <authorList>
            <person name="Nwanade C."/>
            <person name="Wang M."/>
            <person name="Masoudi A."/>
            <person name="Yu Z."/>
            <person name="Liu J."/>
        </authorList>
    </citation>
    <scope>NUCLEOTIDE SEQUENCE</scope>
    <source>
        <strain evidence="4">S122</strain>
    </source>
</reference>
<dbReference type="AlphaFoldDB" id="A0A9Q9HIV0"/>
<evidence type="ECO:0000313" key="5">
    <source>
        <dbReference type="Proteomes" id="UP001058713"/>
    </source>
</evidence>
<dbReference type="KEGG" id="lcae:K3721_13265"/>